<evidence type="ECO:0000256" key="1">
    <source>
        <dbReference type="SAM" id="Phobius"/>
    </source>
</evidence>
<keyword evidence="1" id="KW-1133">Transmembrane helix</keyword>
<keyword evidence="3" id="KW-1185">Reference proteome</keyword>
<comment type="caution">
    <text evidence="2">The sequence shown here is derived from an EMBL/GenBank/DDBJ whole genome shotgun (WGS) entry which is preliminary data.</text>
</comment>
<keyword evidence="1" id="KW-0472">Membrane</keyword>
<name>A0AAD9STV7_PHOAM</name>
<feature type="transmembrane region" description="Helical" evidence="1">
    <location>
        <begin position="71"/>
        <end position="93"/>
    </location>
</feature>
<reference evidence="2" key="1">
    <citation type="submission" date="2023-06" db="EMBL/GenBank/DDBJ databases">
        <authorList>
            <person name="Noh H."/>
        </authorList>
    </citation>
    <scope>NUCLEOTIDE SEQUENCE</scope>
    <source>
        <strain evidence="2">DUCC20226</strain>
    </source>
</reference>
<keyword evidence="1" id="KW-0812">Transmembrane</keyword>
<evidence type="ECO:0000313" key="2">
    <source>
        <dbReference type="EMBL" id="KAK2615972.1"/>
    </source>
</evidence>
<feature type="transmembrane region" description="Helical" evidence="1">
    <location>
        <begin position="26"/>
        <end position="50"/>
    </location>
</feature>
<sequence>MANDVLRADAPRFAELISDAANDMSWAGAHVFAILSHAGMLLAGVICFIFSPASSDDIVRGRVPFGIASTLPSVTGMLGMMGAFLNFVLYQFLTQVNQPTALEFPRQLYHKRQSTILGGLLVLSVLCAGDLALAINLSIAARRYEQVSSAFWVIAVIATIAV</sequence>
<proteinExistence type="predicted"/>
<evidence type="ECO:0000313" key="3">
    <source>
        <dbReference type="Proteomes" id="UP001265746"/>
    </source>
</evidence>
<protein>
    <submittedName>
        <fullName evidence="2">Uncharacterized protein</fullName>
    </submittedName>
</protein>
<feature type="transmembrane region" description="Helical" evidence="1">
    <location>
        <begin position="113"/>
        <end position="135"/>
    </location>
</feature>
<dbReference type="Proteomes" id="UP001265746">
    <property type="component" value="Unassembled WGS sequence"/>
</dbReference>
<dbReference type="AlphaFoldDB" id="A0AAD9STV7"/>
<organism evidence="2 3">
    <name type="scientific">Phomopsis amygdali</name>
    <name type="common">Fusicoccum amygdali</name>
    <dbReference type="NCBI Taxonomy" id="1214568"/>
    <lineage>
        <taxon>Eukaryota</taxon>
        <taxon>Fungi</taxon>
        <taxon>Dikarya</taxon>
        <taxon>Ascomycota</taxon>
        <taxon>Pezizomycotina</taxon>
        <taxon>Sordariomycetes</taxon>
        <taxon>Sordariomycetidae</taxon>
        <taxon>Diaporthales</taxon>
        <taxon>Diaporthaceae</taxon>
        <taxon>Diaporthe</taxon>
    </lineage>
</organism>
<gene>
    <name evidence="2" type="ORF">N8I77_002693</name>
</gene>
<dbReference type="EMBL" id="JAUJFL010000001">
    <property type="protein sequence ID" value="KAK2615972.1"/>
    <property type="molecule type" value="Genomic_DNA"/>
</dbReference>
<accession>A0AAD9STV7</accession>